<comment type="similarity">
    <text evidence="4">Belongs to the cytochrome c oxidase subunit 6B family.</text>
</comment>
<feature type="compositionally biased region" description="Polar residues" evidence="9">
    <location>
        <begin position="1"/>
        <end position="14"/>
    </location>
</feature>
<dbReference type="InterPro" id="IPR036549">
    <property type="entry name" value="CX6/COA6-like_sf"/>
</dbReference>
<evidence type="ECO:0000313" key="10">
    <source>
        <dbReference type="EMBL" id="OQN98929.1"/>
    </source>
</evidence>
<keyword evidence="5" id="KW-0963">Cytoplasm</keyword>
<dbReference type="InParanoid" id="A0A1V8SIL3"/>
<evidence type="ECO:0000256" key="1">
    <source>
        <dbReference type="ARBA" id="ARBA00004123"/>
    </source>
</evidence>
<dbReference type="FunFam" id="1.10.10.140:FF:000003">
    <property type="entry name" value="Cytochrome c oxidase assembly factor 6"/>
    <property type="match status" value="1"/>
</dbReference>
<evidence type="ECO:0000256" key="4">
    <source>
        <dbReference type="ARBA" id="ARBA00006425"/>
    </source>
</evidence>
<dbReference type="InterPro" id="IPR048280">
    <property type="entry name" value="COX6B-like"/>
</dbReference>
<dbReference type="EMBL" id="NAJO01000043">
    <property type="protein sequence ID" value="OQN98929.1"/>
    <property type="molecule type" value="Genomic_DNA"/>
</dbReference>
<accession>A0A1V8SIL3</accession>
<dbReference type="SUPFAM" id="SSF47694">
    <property type="entry name" value="Cytochrome c oxidase subunit h"/>
    <property type="match status" value="1"/>
</dbReference>
<dbReference type="GO" id="GO:0005758">
    <property type="term" value="C:mitochondrial intermembrane space"/>
    <property type="evidence" value="ECO:0007669"/>
    <property type="project" value="UniProtKB-SubCell"/>
</dbReference>
<comment type="subcellular location">
    <subcellularLocation>
        <location evidence="2">Cytoplasm</location>
    </subcellularLocation>
    <subcellularLocation>
        <location evidence="3">Mitochondrion intermembrane space</location>
    </subcellularLocation>
    <subcellularLocation>
        <location evidence="1">Nucleus</location>
    </subcellularLocation>
</comment>
<evidence type="ECO:0000256" key="8">
    <source>
        <dbReference type="ARBA" id="ARBA00023242"/>
    </source>
</evidence>
<reference evidence="11" key="1">
    <citation type="submission" date="2017-03" db="EMBL/GenBank/DDBJ databases">
        <title>Genomes of endolithic fungi from Antarctica.</title>
        <authorList>
            <person name="Coleine C."/>
            <person name="Masonjones S."/>
            <person name="Stajich J.E."/>
        </authorList>
    </citation>
    <scope>NUCLEOTIDE SEQUENCE [LARGE SCALE GENOMIC DNA]</scope>
    <source>
        <strain evidence="11">CCFEE 5527</strain>
    </source>
</reference>
<organism evidence="10 11">
    <name type="scientific">Cryoendolithus antarcticus</name>
    <dbReference type="NCBI Taxonomy" id="1507870"/>
    <lineage>
        <taxon>Eukaryota</taxon>
        <taxon>Fungi</taxon>
        <taxon>Dikarya</taxon>
        <taxon>Ascomycota</taxon>
        <taxon>Pezizomycotina</taxon>
        <taxon>Dothideomycetes</taxon>
        <taxon>Dothideomycetidae</taxon>
        <taxon>Cladosporiales</taxon>
        <taxon>Cladosporiaceae</taxon>
        <taxon>Cryoendolithus</taxon>
    </lineage>
</organism>
<proteinExistence type="inferred from homology"/>
<evidence type="ECO:0000256" key="3">
    <source>
        <dbReference type="ARBA" id="ARBA00004569"/>
    </source>
</evidence>
<dbReference type="FunCoup" id="A0A1V8SIL3">
    <property type="interactions" value="307"/>
</dbReference>
<evidence type="ECO:0008006" key="12">
    <source>
        <dbReference type="Google" id="ProtNLM"/>
    </source>
</evidence>
<dbReference type="PANTHER" id="PTHR47677:SF1">
    <property type="entry name" value="CYTOCHROME C OXIDASE ASSEMBLY FACTOR 6"/>
    <property type="match status" value="1"/>
</dbReference>
<dbReference type="GO" id="GO:0005634">
    <property type="term" value="C:nucleus"/>
    <property type="evidence" value="ECO:0007669"/>
    <property type="project" value="UniProtKB-SubCell"/>
</dbReference>
<keyword evidence="7" id="KW-1015">Disulfide bond</keyword>
<dbReference type="PANTHER" id="PTHR47677">
    <property type="entry name" value="CYTOCHROME C OXIDASE ASSEMBLY FACTOR 6"/>
    <property type="match status" value="1"/>
</dbReference>
<sequence>MSWFTPTSPSSTLANPKASDDGGFIAPDRTARSQCWEGRDSFFVCLEKNGIVDSVKEDAKAREHCAPELKDFEKVCASSWVTYFKKRRVMEHQRDLTIKKLAAEGATPMEGSSAGGAGAAALRGK</sequence>
<evidence type="ECO:0000313" key="11">
    <source>
        <dbReference type="Proteomes" id="UP000192596"/>
    </source>
</evidence>
<evidence type="ECO:0000256" key="2">
    <source>
        <dbReference type="ARBA" id="ARBA00004496"/>
    </source>
</evidence>
<feature type="region of interest" description="Disordered" evidence="9">
    <location>
        <begin position="1"/>
        <end position="24"/>
    </location>
</feature>
<dbReference type="STRING" id="1507870.A0A1V8SIL3"/>
<evidence type="ECO:0000256" key="5">
    <source>
        <dbReference type="ARBA" id="ARBA00022490"/>
    </source>
</evidence>
<name>A0A1V8SIL3_9PEZI</name>
<protein>
    <recommendedName>
        <fullName evidence="12">Cytochrome c oxidase subunit 6B-like protein new16</fullName>
    </recommendedName>
</protein>
<keyword evidence="11" id="KW-1185">Reference proteome</keyword>
<evidence type="ECO:0000256" key="7">
    <source>
        <dbReference type="ARBA" id="ARBA00023157"/>
    </source>
</evidence>
<dbReference type="Proteomes" id="UP000192596">
    <property type="component" value="Unassembled WGS sequence"/>
</dbReference>
<evidence type="ECO:0000256" key="9">
    <source>
        <dbReference type="SAM" id="MobiDB-lite"/>
    </source>
</evidence>
<dbReference type="Pfam" id="PF02297">
    <property type="entry name" value="COX6B"/>
    <property type="match status" value="1"/>
</dbReference>
<dbReference type="GO" id="GO:0033617">
    <property type="term" value="P:mitochondrial respiratory chain complex IV assembly"/>
    <property type="evidence" value="ECO:0007669"/>
    <property type="project" value="TreeGrafter"/>
</dbReference>
<comment type="caution">
    <text evidence="10">The sequence shown here is derived from an EMBL/GenBank/DDBJ whole genome shotgun (WGS) entry which is preliminary data.</text>
</comment>
<dbReference type="InterPro" id="IPR048281">
    <property type="entry name" value="COA6_fun"/>
</dbReference>
<keyword evidence="8" id="KW-0539">Nucleus</keyword>
<dbReference type="Gene3D" id="1.10.10.140">
    <property type="entry name" value="Cytochrome c oxidase, subunit VIb"/>
    <property type="match status" value="1"/>
</dbReference>
<dbReference type="AlphaFoldDB" id="A0A1V8SIL3"/>
<keyword evidence="6" id="KW-0496">Mitochondrion</keyword>
<dbReference type="OrthoDB" id="5545577at2759"/>
<evidence type="ECO:0000256" key="6">
    <source>
        <dbReference type="ARBA" id="ARBA00023128"/>
    </source>
</evidence>
<gene>
    <name evidence="10" type="ORF">B0A48_15275</name>
</gene>